<dbReference type="Proteomes" id="UP001549031">
    <property type="component" value="Unassembled WGS sequence"/>
</dbReference>
<dbReference type="EMBL" id="JBEPLJ010000012">
    <property type="protein sequence ID" value="MET3587056.1"/>
    <property type="molecule type" value="Genomic_DNA"/>
</dbReference>
<keyword evidence="2" id="KW-1185">Reference proteome</keyword>
<evidence type="ECO:0000313" key="2">
    <source>
        <dbReference type="Proteomes" id="UP001549031"/>
    </source>
</evidence>
<accession>A0ABV2H953</accession>
<organism evidence="1 2">
    <name type="scientific">Pseudorhizobium tarimense</name>
    <dbReference type="NCBI Taxonomy" id="1079109"/>
    <lineage>
        <taxon>Bacteria</taxon>
        <taxon>Pseudomonadati</taxon>
        <taxon>Pseudomonadota</taxon>
        <taxon>Alphaproteobacteria</taxon>
        <taxon>Hyphomicrobiales</taxon>
        <taxon>Rhizobiaceae</taxon>
        <taxon>Rhizobium/Agrobacterium group</taxon>
        <taxon>Pseudorhizobium</taxon>
    </lineage>
</organism>
<sequence length="96" mass="10921">MERLAAYNFALFVAPFDKPETDEFRRRNLLSSERLNGQGFIGRSGYDGEEGPPSWGQTLPALHGRQWLLVGTVHALSLVRHRVIDDFHLLASMPMR</sequence>
<name>A0ABV2H953_9HYPH</name>
<evidence type="ECO:0000313" key="1">
    <source>
        <dbReference type="EMBL" id="MET3587056.1"/>
    </source>
</evidence>
<dbReference type="RefSeq" id="WP_247245019.1">
    <property type="nucleotide sequence ID" value="NZ_JALJRA010000012.1"/>
</dbReference>
<protein>
    <submittedName>
        <fullName evidence="1">Uncharacterized protein</fullName>
    </submittedName>
</protein>
<proteinExistence type="predicted"/>
<reference evidence="1 2" key="1">
    <citation type="submission" date="2024-06" db="EMBL/GenBank/DDBJ databases">
        <title>Genomic Encyclopedia of Type Strains, Phase IV (KMG-IV): sequencing the most valuable type-strain genomes for metagenomic binning, comparative biology and taxonomic classification.</title>
        <authorList>
            <person name="Goeker M."/>
        </authorList>
    </citation>
    <scope>NUCLEOTIDE SEQUENCE [LARGE SCALE GENOMIC DNA]</scope>
    <source>
        <strain evidence="1 2">DSM 105042</strain>
    </source>
</reference>
<comment type="caution">
    <text evidence="1">The sequence shown here is derived from an EMBL/GenBank/DDBJ whole genome shotgun (WGS) entry which is preliminary data.</text>
</comment>
<gene>
    <name evidence="1" type="ORF">ABID21_003178</name>
</gene>